<reference evidence="1" key="1">
    <citation type="submission" date="2018-05" db="EMBL/GenBank/DDBJ databases">
        <authorList>
            <person name="Lanie J.A."/>
            <person name="Ng W.-L."/>
            <person name="Kazmierczak K.M."/>
            <person name="Andrzejewski T.M."/>
            <person name="Davidsen T.M."/>
            <person name="Wayne K.J."/>
            <person name="Tettelin H."/>
            <person name="Glass J.I."/>
            <person name="Rusch D."/>
            <person name="Podicherti R."/>
            <person name="Tsui H.-C.T."/>
            <person name="Winkler M.E."/>
        </authorList>
    </citation>
    <scope>NUCLEOTIDE SEQUENCE</scope>
</reference>
<organism evidence="1">
    <name type="scientific">marine metagenome</name>
    <dbReference type="NCBI Taxonomy" id="408172"/>
    <lineage>
        <taxon>unclassified sequences</taxon>
        <taxon>metagenomes</taxon>
        <taxon>ecological metagenomes</taxon>
    </lineage>
</organism>
<accession>A0A383A7Z8</accession>
<dbReference type="EMBL" id="UINC01189963">
    <property type="protein sequence ID" value="SVE03882.1"/>
    <property type="molecule type" value="Genomic_DNA"/>
</dbReference>
<name>A0A383A7Z8_9ZZZZ</name>
<protein>
    <submittedName>
        <fullName evidence="1">Uncharacterized protein</fullName>
    </submittedName>
</protein>
<sequence length="47" mass="5299">MIRRLIILLLIVGCAPKPTKPIMIVDGEINTNTTTFKTDVIKKECKK</sequence>
<gene>
    <name evidence="1" type="ORF">METZ01_LOCUS456736</name>
</gene>
<proteinExistence type="predicted"/>
<evidence type="ECO:0000313" key="1">
    <source>
        <dbReference type="EMBL" id="SVE03882.1"/>
    </source>
</evidence>
<dbReference type="AlphaFoldDB" id="A0A383A7Z8"/>
<feature type="non-terminal residue" evidence="1">
    <location>
        <position position="47"/>
    </location>
</feature>